<comment type="similarity">
    <text evidence="1">Belongs to the leucine-binding protein family.</text>
</comment>
<dbReference type="PANTHER" id="PTHR30483:SF6">
    <property type="entry name" value="PERIPLASMIC BINDING PROTEIN OF ABC TRANSPORTER FOR NATURAL AMINO ACIDS"/>
    <property type="match status" value="1"/>
</dbReference>
<accession>A0A1M5YKP9</accession>
<name>A0A1M5YKP9_9FIRM</name>
<protein>
    <submittedName>
        <fullName evidence="5">Branched-chain amino acid transport system substrate-binding protein</fullName>
    </submittedName>
</protein>
<proteinExistence type="inferred from homology"/>
<dbReference type="EMBL" id="FQXV01000009">
    <property type="protein sequence ID" value="SHI12489.1"/>
    <property type="molecule type" value="Genomic_DNA"/>
</dbReference>
<reference evidence="5 6" key="1">
    <citation type="submission" date="2016-11" db="EMBL/GenBank/DDBJ databases">
        <authorList>
            <person name="Jaros S."/>
            <person name="Januszkiewicz K."/>
            <person name="Wedrychowicz H."/>
        </authorList>
    </citation>
    <scope>NUCLEOTIDE SEQUENCE [LARGE SCALE GENOMIC DNA]</scope>
    <source>
        <strain evidence="5 6">DSM 10068</strain>
    </source>
</reference>
<dbReference type="Proteomes" id="UP000183995">
    <property type="component" value="Unassembled WGS sequence"/>
</dbReference>
<gene>
    <name evidence="5" type="ORF">SAMN02745823_02583</name>
</gene>
<dbReference type="CDD" id="cd06347">
    <property type="entry name" value="PBP1_ABC_LivK_ligand_binding-like"/>
    <property type="match status" value="1"/>
</dbReference>
<dbReference type="OrthoDB" id="9783240at2"/>
<feature type="domain" description="Leucine-binding protein" evidence="4">
    <location>
        <begin position="28"/>
        <end position="376"/>
    </location>
</feature>
<dbReference type="InterPro" id="IPR028082">
    <property type="entry name" value="Peripla_BP_I"/>
</dbReference>
<dbReference type="InterPro" id="IPR051010">
    <property type="entry name" value="BCAA_transport"/>
</dbReference>
<evidence type="ECO:0000256" key="1">
    <source>
        <dbReference type="ARBA" id="ARBA00010062"/>
    </source>
</evidence>
<keyword evidence="6" id="KW-1185">Reference proteome</keyword>
<dbReference type="RefSeq" id="WP_073079956.1">
    <property type="nucleotide sequence ID" value="NZ_FQXV01000009.1"/>
</dbReference>
<dbReference type="PROSITE" id="PS51257">
    <property type="entry name" value="PROKAR_LIPOPROTEIN"/>
    <property type="match status" value="1"/>
</dbReference>
<evidence type="ECO:0000256" key="3">
    <source>
        <dbReference type="SAM" id="SignalP"/>
    </source>
</evidence>
<keyword evidence="2 3" id="KW-0732">Signal</keyword>
<dbReference type="SUPFAM" id="SSF53822">
    <property type="entry name" value="Periplasmic binding protein-like I"/>
    <property type="match status" value="1"/>
</dbReference>
<dbReference type="AlphaFoldDB" id="A0A1M5YKP9"/>
<evidence type="ECO:0000313" key="6">
    <source>
        <dbReference type="Proteomes" id="UP000183995"/>
    </source>
</evidence>
<dbReference type="STRING" id="1123282.SAMN02745823_02583"/>
<sequence>MRKVLAILLALSMSTLLLAGCGGSGGDTIKIGVFEPASGDNGAGGKQEVLGIEFANSQVPTIDIGGKTYKVQLEVVDNQSSTDKAPSAAQTLVSKGVKLVLGSYGSAVSIAASDVFGKAGLPVIGISCTNPQVTSGNDFYYRICYLDPFQGTVLANFAADQYKAKTAYILTKLGDDYSVGLGNYFKEAFEKLGGTVVAATFPEGNSDFTAFLTNAANANADVFFAPTSTDAASLIISQAASQGLNIPILAGDTWDNSVILDAAKGSSLDVSVSTFFDEGDKSTAGSTFVQDFKAWLNANAEKKQNNGGNDIVSAVSALGYDAYMTALQAIKNAGSVDSAKILAAMPATTYTGVTGDIKFDDNGDALRTQAYIKSVDTANAAWKFVAIQGIK</sequence>
<dbReference type="InterPro" id="IPR028081">
    <property type="entry name" value="Leu-bd"/>
</dbReference>
<dbReference type="Pfam" id="PF13458">
    <property type="entry name" value="Peripla_BP_6"/>
    <property type="match status" value="1"/>
</dbReference>
<dbReference type="PANTHER" id="PTHR30483">
    <property type="entry name" value="LEUCINE-SPECIFIC-BINDING PROTEIN"/>
    <property type="match status" value="1"/>
</dbReference>
<evidence type="ECO:0000259" key="4">
    <source>
        <dbReference type="Pfam" id="PF13458"/>
    </source>
</evidence>
<organism evidence="5 6">
    <name type="scientific">Sporobacter termitidis DSM 10068</name>
    <dbReference type="NCBI Taxonomy" id="1123282"/>
    <lineage>
        <taxon>Bacteria</taxon>
        <taxon>Bacillati</taxon>
        <taxon>Bacillota</taxon>
        <taxon>Clostridia</taxon>
        <taxon>Eubacteriales</taxon>
        <taxon>Oscillospiraceae</taxon>
        <taxon>Sporobacter</taxon>
    </lineage>
</organism>
<feature type="chain" id="PRO_5038353711" evidence="3">
    <location>
        <begin position="20"/>
        <end position="391"/>
    </location>
</feature>
<evidence type="ECO:0000256" key="2">
    <source>
        <dbReference type="ARBA" id="ARBA00022729"/>
    </source>
</evidence>
<dbReference type="Gene3D" id="3.40.50.2300">
    <property type="match status" value="2"/>
</dbReference>
<feature type="signal peptide" evidence="3">
    <location>
        <begin position="1"/>
        <end position="19"/>
    </location>
</feature>
<evidence type="ECO:0000313" key="5">
    <source>
        <dbReference type="EMBL" id="SHI12489.1"/>
    </source>
</evidence>